<feature type="transmembrane region" description="Helical" evidence="15">
    <location>
        <begin position="12"/>
        <end position="30"/>
    </location>
</feature>
<dbReference type="PANTHER" id="PTHR24028">
    <property type="entry name" value="CADHERIN-87A"/>
    <property type="match status" value="1"/>
</dbReference>
<dbReference type="InterPro" id="IPR002126">
    <property type="entry name" value="Cadherin-like_dom"/>
</dbReference>
<dbReference type="InterPro" id="IPR015919">
    <property type="entry name" value="Cadherin-like_sf"/>
</dbReference>
<keyword evidence="18" id="KW-1185">Reference proteome</keyword>
<comment type="function">
    <text evidence="1">Potential calcium-dependent cell-adhesion protein. May be involved in the establishment and maintenance of specific neuronal connections in the brain.</text>
</comment>
<keyword evidence="10 15" id="KW-0472">Membrane</keyword>
<feature type="transmembrane region" description="Helical" evidence="15">
    <location>
        <begin position="1521"/>
        <end position="1543"/>
    </location>
</feature>
<feature type="domain" description="Cadherin" evidence="16">
    <location>
        <begin position="1284"/>
        <end position="1392"/>
    </location>
</feature>
<dbReference type="GO" id="GO:0005886">
    <property type="term" value="C:plasma membrane"/>
    <property type="evidence" value="ECO:0007669"/>
    <property type="project" value="UniProtKB-SubCell"/>
</dbReference>
<evidence type="ECO:0000256" key="8">
    <source>
        <dbReference type="ARBA" id="ARBA00022889"/>
    </source>
</evidence>
<keyword evidence="8" id="KW-0130">Cell adhesion</keyword>
<dbReference type="PROSITE" id="PS50268">
    <property type="entry name" value="CADHERIN_2"/>
    <property type="match status" value="13"/>
</dbReference>
<dbReference type="FunFam" id="2.60.40.60:FF:000006">
    <property type="entry name" value="Protocadherin alpha 2"/>
    <property type="match status" value="2"/>
</dbReference>
<evidence type="ECO:0000256" key="5">
    <source>
        <dbReference type="ARBA" id="ARBA00022729"/>
    </source>
</evidence>
<dbReference type="CDD" id="cd11304">
    <property type="entry name" value="Cadherin_repeat"/>
    <property type="match status" value="12"/>
</dbReference>
<dbReference type="FunFam" id="2.60.40.60:FF:000007">
    <property type="entry name" value="Protocadherin alpha 2"/>
    <property type="match status" value="2"/>
</dbReference>
<evidence type="ECO:0000256" key="14">
    <source>
        <dbReference type="SAM" id="MobiDB-lite"/>
    </source>
</evidence>
<evidence type="ECO:0000313" key="18">
    <source>
        <dbReference type="Proteomes" id="UP000018936"/>
    </source>
</evidence>
<feature type="domain" description="Cadherin" evidence="16">
    <location>
        <begin position="727"/>
        <end position="831"/>
    </location>
</feature>
<reference evidence="17 18" key="1">
    <citation type="journal article" date="2013" name="Proc. Natl. Acad. Sci. U.S.A.">
        <title>The king cobra genome reveals dynamic gene evolution and adaptation in the snake venom system.</title>
        <authorList>
            <person name="Vonk F.J."/>
            <person name="Casewell N.R."/>
            <person name="Henkel C.V."/>
            <person name="Heimberg A.M."/>
            <person name="Jansen H.J."/>
            <person name="McCleary R.J."/>
            <person name="Kerkkamp H.M."/>
            <person name="Vos R.A."/>
            <person name="Guerreiro I."/>
            <person name="Calvete J.J."/>
            <person name="Wuster W."/>
            <person name="Woods A.E."/>
            <person name="Logan J.M."/>
            <person name="Harrison R.A."/>
            <person name="Castoe T.A."/>
            <person name="de Koning A.P."/>
            <person name="Pollock D.D."/>
            <person name="Yandell M."/>
            <person name="Calderon D."/>
            <person name="Renjifo C."/>
            <person name="Currier R.B."/>
            <person name="Salgado D."/>
            <person name="Pla D."/>
            <person name="Sanz L."/>
            <person name="Hyder A.S."/>
            <person name="Ribeiro J.M."/>
            <person name="Arntzen J.W."/>
            <person name="van den Thillart G.E."/>
            <person name="Boetzer M."/>
            <person name="Pirovano W."/>
            <person name="Dirks R.P."/>
            <person name="Spaink H.P."/>
            <person name="Duboule D."/>
            <person name="McGlinn E."/>
            <person name="Kini R.M."/>
            <person name="Richardson M.K."/>
        </authorList>
    </citation>
    <scope>NUCLEOTIDE SEQUENCE</scope>
    <source>
        <tissue evidence="17">Blood</tissue>
    </source>
</reference>
<dbReference type="InterPro" id="IPR020894">
    <property type="entry name" value="Cadherin_CS"/>
</dbReference>
<dbReference type="GO" id="GO:0007156">
    <property type="term" value="P:homophilic cell adhesion via plasma membrane adhesion molecules"/>
    <property type="evidence" value="ECO:0007669"/>
    <property type="project" value="InterPro"/>
</dbReference>
<name>V8NZG8_OPHHA</name>
<evidence type="ECO:0000256" key="13">
    <source>
        <dbReference type="PROSITE-ProRule" id="PRU00043"/>
    </source>
</evidence>
<comment type="caution">
    <text evidence="17">The sequence shown here is derived from an EMBL/GenBank/DDBJ whole genome shotgun (WGS) entry which is preliminary data.</text>
</comment>
<keyword evidence="6" id="KW-0677">Repeat</keyword>
<feature type="non-terminal residue" evidence="17">
    <location>
        <position position="1"/>
    </location>
</feature>
<evidence type="ECO:0000256" key="9">
    <source>
        <dbReference type="ARBA" id="ARBA00022989"/>
    </source>
</evidence>
<evidence type="ECO:0000256" key="3">
    <source>
        <dbReference type="ARBA" id="ARBA00022475"/>
    </source>
</evidence>
<feature type="domain" description="Cadherin" evidence="16">
    <location>
        <begin position="832"/>
        <end position="941"/>
    </location>
</feature>
<evidence type="ECO:0000256" key="11">
    <source>
        <dbReference type="ARBA" id="ARBA00023180"/>
    </source>
</evidence>
<feature type="domain" description="Cadherin" evidence="16">
    <location>
        <begin position="622"/>
        <end position="726"/>
    </location>
</feature>
<evidence type="ECO:0000256" key="2">
    <source>
        <dbReference type="ARBA" id="ARBA00004251"/>
    </source>
</evidence>
<keyword evidence="5" id="KW-0732">Signal</keyword>
<evidence type="ECO:0000313" key="17">
    <source>
        <dbReference type="EMBL" id="ETE67654.1"/>
    </source>
</evidence>
<dbReference type="Pfam" id="PF16492">
    <property type="entry name" value="Cadherin_C_2"/>
    <property type="match status" value="1"/>
</dbReference>
<keyword evidence="9 15" id="KW-1133">Transmembrane helix</keyword>
<evidence type="ECO:0000256" key="15">
    <source>
        <dbReference type="SAM" id="Phobius"/>
    </source>
</evidence>
<dbReference type="SMART" id="SM00112">
    <property type="entry name" value="CA"/>
    <property type="match status" value="13"/>
</dbReference>
<dbReference type="EMBL" id="AZIM01001223">
    <property type="protein sequence ID" value="ETE67654.1"/>
    <property type="molecule type" value="Genomic_DNA"/>
</dbReference>
<evidence type="ECO:0000259" key="16">
    <source>
        <dbReference type="PROSITE" id="PS50268"/>
    </source>
</evidence>
<feature type="domain" description="Cadherin" evidence="16">
    <location>
        <begin position="948"/>
        <end position="1067"/>
    </location>
</feature>
<keyword evidence="4 15" id="KW-0812">Transmembrane</keyword>
<proteinExistence type="predicted"/>
<dbReference type="Gene3D" id="2.60.40.60">
    <property type="entry name" value="Cadherins"/>
    <property type="match status" value="13"/>
</dbReference>
<keyword evidence="11" id="KW-0325">Glycoprotein</keyword>
<sequence length="1643" mass="182927">MEQCIRSKQGMYLFWLLCLPGALCISIYYSTPEETKSGSKVANVLKDLKLEVQEFIDRRAHLISESTKQYFSLDIHTGDILINDKVDRDVLCSQTDACILTSQIVLDNPLESYNIEIVIEDINDNAPKFSKNEFEIEIPENVPTNMVLPLESADDEDLGENSIKNYTLSTNEYFWLHVQRNKDGIFSVDLVLKRSLDREKVSCLNITLMAIDGGVPQKTGTVQINIDILDINDNPPQFSQSEYKIKIKENLPMGTAVAKVEATDLDLGLNAQVIYSFHRIPERINSLFVLNERSGEITLRGQIDYEKERSYSINIRATDGGGLSGHCKILIKVEDVNDNAPEVSIISLTSILKEDSPLEKVVALFSVRDQDSGDNSKTVCSNNTSPCNELVPKSAEAGYLAIKMEMCESLRYSVPEEKKTGFLVANVLKDLKIDVKELSARKAKLVPKGSKEYFLLDLHSGNLILKDTIDREVLCGQNEPCILFSEIVLENPLVLHGIEVEVEDVNDNIPKFSKTEFLFEISEHIPTKTRFPLERAEDLDKGENNVQNYTLTPNEHFKLEVQTHTDGSKYAELILEKALDRETIPQITLILQAVDGGFPRRTGVVQIIIDILDANDNVPHFEQSVYKVQLVENSPPGLLVTKIAASDGDKDAYAHITYTFSQVPGNVLRSFNLNNHTGEITLVGKIDYEENSKYELNIKATDGGGLSAYCKVQVDIEDENDNAPEITLSSVTNPIPEDSPPGIVVALFGVRDQDSGYNSRTICNIDSNLPFILKSTKNNNYQLVTQQPLDREQMSQYNITIITTDQGSPSLTSMRIITIDISDINDNPPVFERSFYDFHLRENNIPGLLIGLIHAIDLDAEQNAKITYSLLFGKIQEEPASSYISINSETGNLYVIRSMDYEDIQNFQVMVRAVDKGSPPLSSETMVRVLITDANDNVPFILCPLQNSTSPSNDLVPRGAETGYLVTKVVAVDRDSGQNSWLSYQLLKATDPSLFAVGTQNGEVKTMRPVNIRDSFKHTLIVVVRDNGHPPQSASVTLKILLVDGFSDLYMKIMDNPKDVNDNPPGFERSFYDFHLRENNIPGLLIGLIHAIDLDAEENAKVTLLFGKIREEPASSYISINTETGNLYVIRSMDYKDIQNFQVMVMVRAVDKGLPPLNSETMVQILITDEYDIVPFILCTSPSNDLIPRGAETGCLVTKLVAVDRDSGQNSWLSYQLLKATDPSLFAVGTQNGEKPLDREKMPHLQLTLMAIDGGVPQKTGTVQINIDVLDINDNSPQFSQSEYKSSYDMQIRENNIPGLLIGSVHALDLDTKLNAKVSYLVLPGKSEGLVTSYISINSETGNMYALRSLDYEQIRDFRVTVRASDGGSPSLSSEVIVQIHIIDENDNAPFFLYPLQNNTSPCNELVPKSAEAGYLVTKVVAVDADSGQNSWLAYELLKAMDPALFSIGAQNGEVKTRRALNERDINKQRLMIQVRDNGLPPQTSTVLLNVLLVDGFSDPFLRRVDVSMQEPEEDKTLTKYLVICLAAVSFVFLVCIVVFIVVKVFKKDPQSHFTAAVPHFPPANVDTQENCADSQNGSLSRTYRYDVCLTGGSLSSEFRFLKPLFPVFSMGEINSLQGHRTSSDFQDTAQQSAGSQLKEEVS</sequence>
<evidence type="ECO:0000256" key="6">
    <source>
        <dbReference type="ARBA" id="ARBA00022737"/>
    </source>
</evidence>
<dbReference type="SUPFAM" id="SSF49313">
    <property type="entry name" value="Cadherin-like"/>
    <property type="match status" value="12"/>
</dbReference>
<evidence type="ECO:0000256" key="4">
    <source>
        <dbReference type="ARBA" id="ARBA00022692"/>
    </source>
</evidence>
<dbReference type="InterPro" id="IPR013164">
    <property type="entry name" value="Cadherin_N"/>
</dbReference>
<feature type="domain" description="Cadherin" evidence="16">
    <location>
        <begin position="1068"/>
        <end position="1177"/>
    </location>
</feature>
<dbReference type="FunFam" id="2.60.40.60:FF:000001">
    <property type="entry name" value="Protocadherin alpha 2"/>
    <property type="match status" value="2"/>
</dbReference>
<comment type="subcellular location">
    <subcellularLocation>
        <location evidence="2">Cell membrane</location>
        <topology evidence="2">Single-pass type I membrane protein</topology>
    </subcellularLocation>
</comment>
<accession>V8NZG8</accession>
<feature type="region of interest" description="Disordered" evidence="14">
    <location>
        <begin position="1621"/>
        <end position="1643"/>
    </location>
</feature>
<evidence type="ECO:0000256" key="10">
    <source>
        <dbReference type="ARBA" id="ARBA00023136"/>
    </source>
</evidence>
<dbReference type="PRINTS" id="PR00205">
    <property type="entry name" value="CADHERIN"/>
</dbReference>
<keyword evidence="3" id="KW-1003">Cell membrane</keyword>
<feature type="compositionally biased region" description="Polar residues" evidence="14">
    <location>
        <begin position="1621"/>
        <end position="1636"/>
    </location>
</feature>
<feature type="domain" description="Cadherin" evidence="16">
    <location>
        <begin position="64"/>
        <end position="129"/>
    </location>
</feature>
<dbReference type="Pfam" id="PF00028">
    <property type="entry name" value="Cadherin"/>
    <property type="match status" value="11"/>
</dbReference>
<dbReference type="GO" id="GO:0005509">
    <property type="term" value="F:calcium ion binding"/>
    <property type="evidence" value="ECO:0007669"/>
    <property type="project" value="UniProtKB-UniRule"/>
</dbReference>
<dbReference type="PANTHER" id="PTHR24028:SF118">
    <property type="entry name" value="PROTOCADHERIN BETA-1"/>
    <property type="match status" value="1"/>
</dbReference>
<evidence type="ECO:0000256" key="12">
    <source>
        <dbReference type="ARBA" id="ARBA00067603"/>
    </source>
</evidence>
<dbReference type="FunFam" id="2.60.40.60:FF:000002">
    <property type="entry name" value="Protocadherin alpha 2"/>
    <property type="match status" value="2"/>
</dbReference>
<gene>
    <name evidence="17" type="primary">PCDHB5</name>
    <name evidence="17" type="ORF">L345_06557</name>
</gene>
<dbReference type="FunFam" id="2.60.40.60:FF:000129">
    <property type="entry name" value="protocadherin alpha-C2 isoform X1"/>
    <property type="match status" value="1"/>
</dbReference>
<feature type="domain" description="Cadherin" evidence="16">
    <location>
        <begin position="239"/>
        <end position="343"/>
    </location>
</feature>
<feature type="domain" description="Cadherin" evidence="16">
    <location>
        <begin position="406"/>
        <end position="512"/>
    </location>
</feature>
<dbReference type="Pfam" id="PF08266">
    <property type="entry name" value="Cadherin_2"/>
    <property type="match status" value="2"/>
</dbReference>
<dbReference type="FunFam" id="2.60.40.60:FF:000004">
    <property type="entry name" value="Protocadherin 1 gamma 2"/>
    <property type="match status" value="2"/>
</dbReference>
<feature type="domain" description="Cadherin" evidence="16">
    <location>
        <begin position="1187"/>
        <end position="1279"/>
    </location>
</feature>
<evidence type="ECO:0000256" key="1">
    <source>
        <dbReference type="ARBA" id="ARBA00003436"/>
    </source>
</evidence>
<dbReference type="InterPro" id="IPR032455">
    <property type="entry name" value="Cadherin_C"/>
</dbReference>
<keyword evidence="7 13" id="KW-0106">Calcium</keyword>
<dbReference type="PROSITE" id="PS00232">
    <property type="entry name" value="CADHERIN_1"/>
    <property type="match status" value="7"/>
</dbReference>
<dbReference type="FunFam" id="2.60.40.60:FF:000127">
    <property type="entry name" value="Protocadherin beta 1"/>
    <property type="match status" value="1"/>
</dbReference>
<feature type="domain" description="Cadherin" evidence="16">
    <location>
        <begin position="513"/>
        <end position="621"/>
    </location>
</feature>
<feature type="domain" description="Cadherin" evidence="16">
    <location>
        <begin position="1407"/>
        <end position="1502"/>
    </location>
</feature>
<dbReference type="Proteomes" id="UP000018936">
    <property type="component" value="Unassembled WGS sequence"/>
</dbReference>
<dbReference type="OrthoDB" id="6252479at2759"/>
<organism evidence="17 18">
    <name type="scientific">Ophiophagus hannah</name>
    <name type="common">King cobra</name>
    <name type="synonym">Naja hannah</name>
    <dbReference type="NCBI Taxonomy" id="8665"/>
    <lineage>
        <taxon>Eukaryota</taxon>
        <taxon>Metazoa</taxon>
        <taxon>Chordata</taxon>
        <taxon>Craniata</taxon>
        <taxon>Vertebrata</taxon>
        <taxon>Euteleostomi</taxon>
        <taxon>Lepidosauria</taxon>
        <taxon>Squamata</taxon>
        <taxon>Bifurcata</taxon>
        <taxon>Unidentata</taxon>
        <taxon>Episquamata</taxon>
        <taxon>Toxicofera</taxon>
        <taxon>Serpentes</taxon>
        <taxon>Colubroidea</taxon>
        <taxon>Elapidae</taxon>
        <taxon>Elapinae</taxon>
        <taxon>Ophiophagus</taxon>
    </lineage>
</organism>
<feature type="domain" description="Cadherin" evidence="16">
    <location>
        <begin position="130"/>
        <end position="238"/>
    </location>
</feature>
<evidence type="ECO:0000256" key="7">
    <source>
        <dbReference type="ARBA" id="ARBA00022837"/>
    </source>
</evidence>
<dbReference type="InterPro" id="IPR050174">
    <property type="entry name" value="Protocadherin/Cadherin-CA"/>
</dbReference>
<protein>
    <recommendedName>
        <fullName evidence="12">Protocadherin beta-1</fullName>
    </recommendedName>
</protein>